<sequence>MKLTNFQPIHNRQTQALPHSFKPIVVASSTPRSSAHQPPAGKPKLNLSITSKPNRNSLANAILSGIQLDHSDLDSLACGWRYRSIPVFVFGLEQISYAQANSFGQIHISPKCPTVGNYQGPLWASSDYTAAQKAFPEDELKPCPHCLRHLYSLDIPDLVHKDRFGTVTDIDWLIYARYFASTIFEKYPLFWRNDERPQKVSSLFTASNPKYACSICQCHIKASDWALNPELAERSGLPKEICLLCAERRARAVIIAPPQATLRAAMLRYESLTKQLGSEPQASWAIAEQVVPASWLPLVQKLKTLMGPPKVFQVIAPRVLAVLCWPSMGRAIIADNTKEAKYPPNYSVWRKAQIERELGIS</sequence>
<gene>
    <name evidence="2" type="ORF">ACCI49_03980</name>
</gene>
<organism evidence="2 3">
    <name type="scientific">Microbulbifer epialgicus</name>
    <dbReference type="NCBI Taxonomy" id="393907"/>
    <lineage>
        <taxon>Bacteria</taxon>
        <taxon>Pseudomonadati</taxon>
        <taxon>Pseudomonadota</taxon>
        <taxon>Gammaproteobacteria</taxon>
        <taxon>Cellvibrionales</taxon>
        <taxon>Microbulbiferaceae</taxon>
        <taxon>Microbulbifer</taxon>
    </lineage>
</organism>
<dbReference type="EMBL" id="JBGMEK010000005">
    <property type="protein sequence ID" value="MFA0810069.1"/>
    <property type="molecule type" value="Genomic_DNA"/>
</dbReference>
<dbReference type="RefSeq" id="WP_371837682.1">
    <property type="nucleotide sequence ID" value="NZ_JBGMEK010000005.1"/>
</dbReference>
<keyword evidence="3" id="KW-1185">Reference proteome</keyword>
<evidence type="ECO:0000313" key="2">
    <source>
        <dbReference type="EMBL" id="MFA0810069.1"/>
    </source>
</evidence>
<evidence type="ECO:0000256" key="1">
    <source>
        <dbReference type="SAM" id="MobiDB-lite"/>
    </source>
</evidence>
<evidence type="ECO:0000313" key="3">
    <source>
        <dbReference type="Proteomes" id="UP001569428"/>
    </source>
</evidence>
<dbReference type="Proteomes" id="UP001569428">
    <property type="component" value="Unassembled WGS sequence"/>
</dbReference>
<proteinExistence type="predicted"/>
<accession>A0ABV4NWD9</accession>
<name>A0ABV4NWD9_9GAMM</name>
<protein>
    <recommendedName>
        <fullName evidence="4">TniQ protein</fullName>
    </recommendedName>
</protein>
<evidence type="ECO:0008006" key="4">
    <source>
        <dbReference type="Google" id="ProtNLM"/>
    </source>
</evidence>
<feature type="region of interest" description="Disordered" evidence="1">
    <location>
        <begin position="28"/>
        <end position="48"/>
    </location>
</feature>
<reference evidence="2 3" key="1">
    <citation type="submission" date="2024-08" db="EMBL/GenBank/DDBJ databases">
        <authorList>
            <person name="Ishaq N."/>
        </authorList>
    </citation>
    <scope>NUCLEOTIDE SEQUENCE [LARGE SCALE GENOMIC DNA]</scope>
    <source>
        <strain evidence="2 3">DSM 18651</strain>
    </source>
</reference>
<comment type="caution">
    <text evidence="2">The sequence shown here is derived from an EMBL/GenBank/DDBJ whole genome shotgun (WGS) entry which is preliminary data.</text>
</comment>